<gene>
    <name evidence="1" type="ORF">RhiirA4_463264</name>
</gene>
<sequence length="121" mass="13222">MLTDCFHNITAKKTILGIGYANLARQPIGKPYIQVFTDSYKAGKPFSITAKNVPTPKLPDSYIIGVVVGDPTSNSKKPLDVYGCAYAVNSLRGEAYPIAGYPIEEFSYPIAERSYPIAERS</sequence>
<evidence type="ECO:0000313" key="1">
    <source>
        <dbReference type="EMBL" id="PKY47875.1"/>
    </source>
</evidence>
<dbReference type="VEuPathDB" id="FungiDB:RhiirA1_490788"/>
<accession>A0A2I1GMM5</accession>
<dbReference type="VEuPathDB" id="FungiDB:RhiirFUN_002769"/>
<keyword evidence="2" id="KW-1185">Reference proteome</keyword>
<comment type="caution">
    <text evidence="1">The sequence shown here is derived from an EMBL/GenBank/DDBJ whole genome shotgun (WGS) entry which is preliminary data.</text>
</comment>
<protein>
    <submittedName>
        <fullName evidence="1">Uncharacterized protein</fullName>
    </submittedName>
</protein>
<dbReference type="AlphaFoldDB" id="A0A2I1GMM5"/>
<dbReference type="VEuPathDB" id="FungiDB:FUN_002741"/>
<reference evidence="1 2" key="1">
    <citation type="submission" date="2015-10" db="EMBL/GenBank/DDBJ databases">
        <title>Genome analyses suggest a sexual origin of heterokaryosis in a supposedly ancient asexual fungus.</title>
        <authorList>
            <person name="Ropars J."/>
            <person name="Sedzielewska K."/>
            <person name="Noel J."/>
            <person name="Charron P."/>
            <person name="Farinelli L."/>
            <person name="Marton T."/>
            <person name="Kruger M."/>
            <person name="Pelin A."/>
            <person name="Brachmann A."/>
            <person name="Corradi N."/>
        </authorList>
    </citation>
    <scope>NUCLEOTIDE SEQUENCE [LARGE SCALE GENOMIC DNA]</scope>
    <source>
        <strain evidence="1 2">A4</strain>
    </source>
</reference>
<dbReference type="EMBL" id="LLXI01000585">
    <property type="protein sequence ID" value="PKY47875.1"/>
    <property type="molecule type" value="Genomic_DNA"/>
</dbReference>
<organism evidence="1 2">
    <name type="scientific">Rhizophagus irregularis</name>
    <dbReference type="NCBI Taxonomy" id="588596"/>
    <lineage>
        <taxon>Eukaryota</taxon>
        <taxon>Fungi</taxon>
        <taxon>Fungi incertae sedis</taxon>
        <taxon>Mucoromycota</taxon>
        <taxon>Glomeromycotina</taxon>
        <taxon>Glomeromycetes</taxon>
        <taxon>Glomerales</taxon>
        <taxon>Glomeraceae</taxon>
        <taxon>Rhizophagus</taxon>
    </lineage>
</organism>
<dbReference type="Proteomes" id="UP000234323">
    <property type="component" value="Unassembled WGS sequence"/>
</dbReference>
<evidence type="ECO:0000313" key="2">
    <source>
        <dbReference type="Proteomes" id="UP000234323"/>
    </source>
</evidence>
<name>A0A2I1GMM5_9GLOM</name>
<proteinExistence type="predicted"/>